<dbReference type="Proteomes" id="UP000517753">
    <property type="component" value="Unassembled WGS sequence"/>
</dbReference>
<comment type="caution">
    <text evidence="2">The sequence shown here is derived from an EMBL/GenBank/DDBJ whole genome shotgun (WGS) entry which is preliminary data.</text>
</comment>
<feature type="chain" id="PRO_5031503954" evidence="1">
    <location>
        <begin position="19"/>
        <end position="130"/>
    </location>
</feature>
<reference evidence="2 3" key="1">
    <citation type="submission" date="2020-08" db="EMBL/GenBank/DDBJ databases">
        <title>The Agave Microbiome: Exploring the role of microbial communities in plant adaptations to desert environments.</title>
        <authorList>
            <person name="Partida-Martinez L.P."/>
        </authorList>
    </citation>
    <scope>NUCLEOTIDE SEQUENCE [LARGE SCALE GENOMIC DNA]</scope>
    <source>
        <strain evidence="2 3">AS2.3</strain>
    </source>
</reference>
<evidence type="ECO:0000256" key="1">
    <source>
        <dbReference type="SAM" id="SignalP"/>
    </source>
</evidence>
<evidence type="ECO:0000313" key="3">
    <source>
        <dbReference type="Proteomes" id="UP000517753"/>
    </source>
</evidence>
<sequence length="130" mass="13861">MLRSLLIAAVALATPAVAAHRDSPDIQMQKALAGRVAGKPVNCISLTGVNSSQIIDGKAIIYRAGGRLYVNEPRAGAPSLRDDDILVTRSFGSQLCSIDTVRLVDRASRFPRGFVSLGQFVPYTKVKPPA</sequence>
<keyword evidence="1" id="KW-0732">Signal</keyword>
<feature type="signal peptide" evidence="1">
    <location>
        <begin position="1"/>
        <end position="18"/>
    </location>
</feature>
<protein>
    <submittedName>
        <fullName evidence="2">Uncharacterized protein</fullName>
    </submittedName>
</protein>
<evidence type="ECO:0000313" key="2">
    <source>
        <dbReference type="EMBL" id="NYD91312.1"/>
    </source>
</evidence>
<keyword evidence="3" id="KW-1185">Reference proteome</keyword>
<name>A0A7Y9FQP4_9SPHN</name>
<dbReference type="EMBL" id="JACCBY010000004">
    <property type="protein sequence ID" value="NYD91312.1"/>
    <property type="molecule type" value="Genomic_DNA"/>
</dbReference>
<accession>A0A7Y9FQP4</accession>
<organism evidence="2 3">
    <name type="scientific">Sphingomonas melonis</name>
    <dbReference type="NCBI Taxonomy" id="152682"/>
    <lineage>
        <taxon>Bacteria</taxon>
        <taxon>Pseudomonadati</taxon>
        <taxon>Pseudomonadota</taxon>
        <taxon>Alphaproteobacteria</taxon>
        <taxon>Sphingomonadales</taxon>
        <taxon>Sphingomonadaceae</taxon>
        <taxon>Sphingomonas</taxon>
    </lineage>
</organism>
<dbReference type="AlphaFoldDB" id="A0A7Y9FQP4"/>
<proteinExistence type="predicted"/>
<dbReference type="RefSeq" id="WP_179509711.1">
    <property type="nucleotide sequence ID" value="NZ_JACCBY010000004.1"/>
</dbReference>
<gene>
    <name evidence="2" type="ORF">HD841_003119</name>
</gene>